<evidence type="ECO:0000313" key="2">
    <source>
        <dbReference type="EMBL" id="MDT7844878.1"/>
    </source>
</evidence>
<name>A0ABU3M2C6_9ACTN</name>
<feature type="compositionally biased region" description="Low complexity" evidence="1">
    <location>
        <begin position="27"/>
        <end position="50"/>
    </location>
</feature>
<evidence type="ECO:0000256" key="1">
    <source>
        <dbReference type="SAM" id="MobiDB-lite"/>
    </source>
</evidence>
<organism evidence="2 3">
    <name type="scientific">Streptomyces justiciae</name>
    <dbReference type="NCBI Taxonomy" id="2780140"/>
    <lineage>
        <taxon>Bacteria</taxon>
        <taxon>Bacillati</taxon>
        <taxon>Actinomycetota</taxon>
        <taxon>Actinomycetes</taxon>
        <taxon>Kitasatosporales</taxon>
        <taxon>Streptomycetaceae</taxon>
        <taxon>Streptomyces</taxon>
    </lineage>
</organism>
<keyword evidence="3" id="KW-1185">Reference proteome</keyword>
<protein>
    <recommendedName>
        <fullName evidence="4">Septum formation-related domain-containing protein</fullName>
    </recommendedName>
</protein>
<dbReference type="EMBL" id="JAVTLL010000022">
    <property type="protein sequence ID" value="MDT7844878.1"/>
    <property type="molecule type" value="Genomic_DNA"/>
</dbReference>
<proteinExistence type="predicted"/>
<reference evidence="3" key="1">
    <citation type="submission" date="2023-07" db="EMBL/GenBank/DDBJ databases">
        <title>Draft genome sequence of the endophytic actinobacterium Streptomyces justiciae WPN32, a potential antibiotic producer.</title>
        <authorList>
            <person name="Yasawong M."/>
            <person name="Pana W."/>
            <person name="Ganta P."/>
            <person name="Santapan N."/>
            <person name="Songngamsuk T."/>
            <person name="Phatcharaharikarn M."/>
            <person name="Kerdtoob S."/>
            <person name="Nantapong N."/>
        </authorList>
    </citation>
    <scope>NUCLEOTIDE SEQUENCE [LARGE SCALE GENOMIC DNA]</scope>
    <source>
        <strain evidence="3">WPN32</strain>
    </source>
</reference>
<dbReference type="RefSeq" id="WP_314204764.1">
    <property type="nucleotide sequence ID" value="NZ_JAVTLL010000022.1"/>
</dbReference>
<feature type="region of interest" description="Disordered" evidence="1">
    <location>
        <begin position="16"/>
        <end position="77"/>
    </location>
</feature>
<evidence type="ECO:0000313" key="3">
    <source>
        <dbReference type="Proteomes" id="UP001257948"/>
    </source>
</evidence>
<comment type="caution">
    <text evidence="2">The sequence shown here is derived from an EMBL/GenBank/DDBJ whole genome shotgun (WGS) entry which is preliminary data.</text>
</comment>
<sequence length="198" mass="20421">MLVAGAAVAAVVLMAAGGDDSPDDKPGSSASSSPSPTLSLPSELPSKLPSEVPTKLPSQFPTELPSEFPSGLESLIPSPAADEVPYYTLQAGDCFDTDAARPGQAAKRSCREPHDAEVVKVAELEGDYATDSALQKAASALCERTLDSKAESQPEDTVRGTLVQYPDPTGYRVGIDDVACSLAADTGAGSRKLTQPLT</sequence>
<gene>
    <name evidence="2" type="ORF">RQC66_29590</name>
</gene>
<accession>A0ABU3M2C6</accession>
<dbReference type="Proteomes" id="UP001257948">
    <property type="component" value="Unassembled WGS sequence"/>
</dbReference>
<evidence type="ECO:0008006" key="4">
    <source>
        <dbReference type="Google" id="ProtNLM"/>
    </source>
</evidence>